<sequence>MTTCTQINISNTVLVKAVTVSAKTRHKQDRRDVTILIPQTNVDLCHYWTGHHRDFVQRELFKLGLNSCSHFISLTCVDETVLNKDELQSLFMAYHSSKSLTNFIL</sequence>
<comment type="caution">
    <text evidence="1">The sequence shown here is derived from an EMBL/GenBank/DDBJ whole genome shotgun (WGS) entry which is preliminary data.</text>
</comment>
<reference evidence="1 2" key="1">
    <citation type="journal article" date="2012" name="Int. J. Syst. Evol. Microbiol.">
        <title>Vibrio caribbeanicus sp. nov., isolated from the marine sponge Scleritoderma cyanea.</title>
        <authorList>
            <person name="Hoffmann M."/>
            <person name="Monday S.R."/>
            <person name="Allard M.W."/>
            <person name="Strain E.A."/>
            <person name="Whittaker P."/>
            <person name="Naum M."/>
            <person name="McCarthy P.J."/>
            <person name="Lopez J.V."/>
            <person name="Fischer M."/>
            <person name="Brown E.W."/>
        </authorList>
    </citation>
    <scope>NUCLEOTIDE SEQUENCE [LARGE SCALE GENOMIC DNA]</scope>
    <source>
        <strain evidence="1 2">LMG 19158</strain>
    </source>
</reference>
<protein>
    <submittedName>
        <fullName evidence="1">Uncharacterized protein</fullName>
    </submittedName>
</protein>
<accession>F9RMY4</accession>
<organism evidence="1 2">
    <name type="scientific">Vibrio scophthalmi LMG 19158</name>
    <dbReference type="NCBI Taxonomy" id="870967"/>
    <lineage>
        <taxon>Bacteria</taxon>
        <taxon>Pseudomonadati</taxon>
        <taxon>Pseudomonadota</taxon>
        <taxon>Gammaproteobacteria</taxon>
        <taxon>Vibrionales</taxon>
        <taxon>Vibrionaceae</taxon>
        <taxon>Vibrio</taxon>
    </lineage>
</organism>
<dbReference type="RefSeq" id="WP_005594983.1">
    <property type="nucleotide sequence ID" value="NZ_AFWE01000098.1"/>
</dbReference>
<gene>
    <name evidence="1" type="ORF">VIS19158_10099</name>
</gene>
<dbReference type="EMBL" id="AFWE01000098">
    <property type="protein sequence ID" value="EGU37780.1"/>
    <property type="molecule type" value="Genomic_DNA"/>
</dbReference>
<dbReference type="AlphaFoldDB" id="F9RMY4"/>
<dbReference type="Proteomes" id="UP000004349">
    <property type="component" value="Unassembled WGS sequence"/>
</dbReference>
<evidence type="ECO:0000313" key="1">
    <source>
        <dbReference type="EMBL" id="EGU37780.1"/>
    </source>
</evidence>
<name>F9RMY4_9VIBR</name>
<evidence type="ECO:0000313" key="2">
    <source>
        <dbReference type="Proteomes" id="UP000004349"/>
    </source>
</evidence>
<proteinExistence type="predicted"/>